<organism evidence="1 2">
    <name type="scientific">Actinocorallia libanotica</name>
    <dbReference type="NCBI Taxonomy" id="46162"/>
    <lineage>
        <taxon>Bacteria</taxon>
        <taxon>Bacillati</taxon>
        <taxon>Actinomycetota</taxon>
        <taxon>Actinomycetes</taxon>
        <taxon>Streptosporangiales</taxon>
        <taxon>Thermomonosporaceae</taxon>
        <taxon>Actinocorallia</taxon>
    </lineage>
</organism>
<reference evidence="1 2" key="1">
    <citation type="journal article" date="2019" name="Int. J. Syst. Evol. Microbiol.">
        <title>The Global Catalogue of Microorganisms (GCM) 10K type strain sequencing project: providing services to taxonomists for standard genome sequencing and annotation.</title>
        <authorList>
            <consortium name="The Broad Institute Genomics Platform"/>
            <consortium name="The Broad Institute Genome Sequencing Center for Infectious Disease"/>
            <person name="Wu L."/>
            <person name="Ma J."/>
        </authorList>
    </citation>
    <scope>NUCLEOTIDE SEQUENCE [LARGE SCALE GENOMIC DNA]</scope>
    <source>
        <strain evidence="1 2">JCM 10696</strain>
    </source>
</reference>
<dbReference type="EMBL" id="BAAAHH010000001">
    <property type="protein sequence ID" value="GAA0936114.1"/>
    <property type="molecule type" value="Genomic_DNA"/>
</dbReference>
<name>A0ABN1Q0R5_9ACTN</name>
<dbReference type="RefSeq" id="WP_344235557.1">
    <property type="nucleotide sequence ID" value="NZ_BAAAHH010000001.1"/>
</dbReference>
<keyword evidence="2" id="KW-1185">Reference proteome</keyword>
<gene>
    <name evidence="1" type="ORF">GCM10009550_01650</name>
</gene>
<comment type="caution">
    <text evidence="1">The sequence shown here is derived from an EMBL/GenBank/DDBJ whole genome shotgun (WGS) entry which is preliminary data.</text>
</comment>
<evidence type="ECO:0000313" key="1">
    <source>
        <dbReference type="EMBL" id="GAA0936114.1"/>
    </source>
</evidence>
<protein>
    <submittedName>
        <fullName evidence="1">Uncharacterized protein</fullName>
    </submittedName>
</protein>
<proteinExistence type="predicted"/>
<accession>A0ABN1Q0R5</accession>
<sequence>MKISPAGRLTTFICNRKIDRGTNPDTWGNVVDTFSHTYPVRDGEHTATLTLKTNGLVFVIFHQSAPGKWRGQSEFFMSAREGIARQRFEEAKESLSAYGL</sequence>
<evidence type="ECO:0000313" key="2">
    <source>
        <dbReference type="Proteomes" id="UP001500665"/>
    </source>
</evidence>
<dbReference type="Proteomes" id="UP001500665">
    <property type="component" value="Unassembled WGS sequence"/>
</dbReference>